<name>A0A1I1HWF1_9FLAO</name>
<dbReference type="RefSeq" id="WP_092541945.1">
    <property type="nucleotide sequence ID" value="NZ_FOKV01000003.1"/>
</dbReference>
<keyword evidence="1" id="KW-0472">Membrane</keyword>
<keyword evidence="3" id="KW-1185">Reference proteome</keyword>
<organism evidence="2 3">
    <name type="scientific">Zunongwangia mangrovi</name>
    <dbReference type="NCBI Taxonomy" id="1334022"/>
    <lineage>
        <taxon>Bacteria</taxon>
        <taxon>Pseudomonadati</taxon>
        <taxon>Bacteroidota</taxon>
        <taxon>Flavobacteriia</taxon>
        <taxon>Flavobacteriales</taxon>
        <taxon>Flavobacteriaceae</taxon>
        <taxon>Zunongwangia</taxon>
    </lineage>
</organism>
<dbReference type="EMBL" id="FOKV01000003">
    <property type="protein sequence ID" value="SFC28489.1"/>
    <property type="molecule type" value="Genomic_DNA"/>
</dbReference>
<dbReference type="AlphaFoldDB" id="A0A1I1HWF1"/>
<reference evidence="3" key="1">
    <citation type="submission" date="2016-10" db="EMBL/GenBank/DDBJ databases">
        <authorList>
            <person name="Varghese N."/>
            <person name="Submissions S."/>
        </authorList>
    </citation>
    <scope>NUCLEOTIDE SEQUENCE [LARGE SCALE GENOMIC DNA]</scope>
    <source>
        <strain evidence="3">DSM 24499</strain>
    </source>
</reference>
<feature type="transmembrane region" description="Helical" evidence="1">
    <location>
        <begin position="7"/>
        <end position="28"/>
    </location>
</feature>
<keyword evidence="1" id="KW-0812">Transmembrane</keyword>
<proteinExistence type="predicted"/>
<evidence type="ECO:0000256" key="1">
    <source>
        <dbReference type="SAM" id="Phobius"/>
    </source>
</evidence>
<sequence length="190" mass="22040">MKKKIGEILVQIIPVMIGVYLGFVLSNWSETNKRKSQTELLRKNIITEIKSNKSKISEVLNYHIMLRDSSRIIQDSDNIEMKTLLPFFKGTRTVILGNGAFDTGIQTGLINNLKFQEIQDINEIYTMQSAYKDFNQLILSNLMMKIDFKKNDNGDREFYGFLAVTMTDIVLQEKILIQNYEKLLEEIDTE</sequence>
<gene>
    <name evidence="2" type="ORF">SAMN04487907_103206</name>
</gene>
<keyword evidence="1" id="KW-1133">Transmembrane helix</keyword>
<accession>A0A1I1HWF1</accession>
<dbReference type="Proteomes" id="UP000199438">
    <property type="component" value="Unassembled WGS sequence"/>
</dbReference>
<dbReference type="OrthoDB" id="1444181at2"/>
<evidence type="ECO:0000313" key="2">
    <source>
        <dbReference type="EMBL" id="SFC28489.1"/>
    </source>
</evidence>
<protein>
    <submittedName>
        <fullName evidence="2">Uncharacterized protein</fullName>
    </submittedName>
</protein>
<evidence type="ECO:0000313" key="3">
    <source>
        <dbReference type="Proteomes" id="UP000199438"/>
    </source>
</evidence>